<name>A0A8J6FBJ7_ELECQ</name>
<organism evidence="1 2">
    <name type="scientific">Eleutherodactylus coqui</name>
    <name type="common">Puerto Rican coqui</name>
    <dbReference type="NCBI Taxonomy" id="57060"/>
    <lineage>
        <taxon>Eukaryota</taxon>
        <taxon>Metazoa</taxon>
        <taxon>Chordata</taxon>
        <taxon>Craniata</taxon>
        <taxon>Vertebrata</taxon>
        <taxon>Euteleostomi</taxon>
        <taxon>Amphibia</taxon>
        <taxon>Batrachia</taxon>
        <taxon>Anura</taxon>
        <taxon>Neobatrachia</taxon>
        <taxon>Hyloidea</taxon>
        <taxon>Eleutherodactylidae</taxon>
        <taxon>Eleutherodactylinae</taxon>
        <taxon>Eleutherodactylus</taxon>
        <taxon>Eleutherodactylus</taxon>
    </lineage>
</organism>
<proteinExistence type="predicted"/>
<evidence type="ECO:0000313" key="2">
    <source>
        <dbReference type="Proteomes" id="UP000770717"/>
    </source>
</evidence>
<dbReference type="AlphaFoldDB" id="A0A8J6FBJ7"/>
<evidence type="ECO:0000313" key="1">
    <source>
        <dbReference type="EMBL" id="KAG9485303.1"/>
    </source>
</evidence>
<accession>A0A8J6FBJ7</accession>
<keyword evidence="2" id="KW-1185">Reference proteome</keyword>
<reference evidence="1" key="1">
    <citation type="thesis" date="2020" institute="ProQuest LLC" country="789 East Eisenhower Parkway, Ann Arbor, MI, USA">
        <title>Comparative Genomics and Chromosome Evolution.</title>
        <authorList>
            <person name="Mudd A.B."/>
        </authorList>
    </citation>
    <scope>NUCLEOTIDE SEQUENCE</scope>
    <source>
        <strain evidence="1">HN-11 Male</strain>
        <tissue evidence="1">Kidney and liver</tissue>
    </source>
</reference>
<dbReference type="EMBL" id="WNTK01000004">
    <property type="protein sequence ID" value="KAG9485303.1"/>
    <property type="molecule type" value="Genomic_DNA"/>
</dbReference>
<sequence length="69" mass="7936">MTNACDQFLTPLTVVVVEAYSCFYRRTAGAMGVPQRFFFSSLPIYRNSCWPNEHLADNFFICSNFVEVI</sequence>
<comment type="caution">
    <text evidence="1">The sequence shown here is derived from an EMBL/GenBank/DDBJ whole genome shotgun (WGS) entry which is preliminary data.</text>
</comment>
<gene>
    <name evidence="1" type="ORF">GDO78_008407</name>
</gene>
<protein>
    <submittedName>
        <fullName evidence="1">Uncharacterized protein</fullName>
    </submittedName>
</protein>
<dbReference type="Proteomes" id="UP000770717">
    <property type="component" value="Unassembled WGS sequence"/>
</dbReference>